<organism evidence="10 11">
    <name type="scientific">Syntrophotalea acetylenivorans</name>
    <dbReference type="NCBI Taxonomy" id="1842532"/>
    <lineage>
        <taxon>Bacteria</taxon>
        <taxon>Pseudomonadati</taxon>
        <taxon>Thermodesulfobacteriota</taxon>
        <taxon>Desulfuromonadia</taxon>
        <taxon>Desulfuromonadales</taxon>
        <taxon>Syntrophotaleaceae</taxon>
        <taxon>Syntrophotalea</taxon>
    </lineage>
</organism>
<evidence type="ECO:0000256" key="4">
    <source>
        <dbReference type="ARBA" id="ARBA00022723"/>
    </source>
</evidence>
<dbReference type="Proteomes" id="UP000182517">
    <property type="component" value="Chromosome"/>
</dbReference>
<dbReference type="SUPFAM" id="SSF51261">
    <property type="entry name" value="Duplicated hybrid motif"/>
    <property type="match status" value="1"/>
</dbReference>
<evidence type="ECO:0000256" key="7">
    <source>
        <dbReference type="ARBA" id="ARBA00023049"/>
    </source>
</evidence>
<evidence type="ECO:0000256" key="2">
    <source>
        <dbReference type="ARBA" id="ARBA00004196"/>
    </source>
</evidence>
<dbReference type="Gene3D" id="3.10.450.350">
    <property type="match status" value="1"/>
</dbReference>
<protein>
    <submittedName>
        <fullName evidence="10">Peptidase M23</fullName>
    </submittedName>
</protein>
<name>A0A1L3GSA4_9BACT</name>
<dbReference type="CDD" id="cd12797">
    <property type="entry name" value="M23_peptidase"/>
    <property type="match status" value="1"/>
</dbReference>
<dbReference type="GO" id="GO:0004222">
    <property type="term" value="F:metalloendopeptidase activity"/>
    <property type="evidence" value="ECO:0007669"/>
    <property type="project" value="TreeGrafter"/>
</dbReference>
<dbReference type="KEGG" id="pef:A7E78_13460"/>
<accession>A0A1L3GSA4</accession>
<dbReference type="Pfam" id="PF01551">
    <property type="entry name" value="Peptidase_M23"/>
    <property type="match status" value="1"/>
</dbReference>
<keyword evidence="5" id="KW-0378">Hydrolase</keyword>
<evidence type="ECO:0000259" key="9">
    <source>
        <dbReference type="Pfam" id="PF19425"/>
    </source>
</evidence>
<dbReference type="EMBL" id="CP015519">
    <property type="protein sequence ID" value="APG28750.1"/>
    <property type="molecule type" value="Genomic_DNA"/>
</dbReference>
<dbReference type="InterPro" id="IPR045834">
    <property type="entry name" value="Csd3_N2"/>
</dbReference>
<dbReference type="GO" id="GO:0046872">
    <property type="term" value="F:metal ion binding"/>
    <property type="evidence" value="ECO:0007669"/>
    <property type="project" value="UniProtKB-KW"/>
</dbReference>
<dbReference type="InterPro" id="IPR016047">
    <property type="entry name" value="M23ase_b-sheet_dom"/>
</dbReference>
<keyword evidence="11" id="KW-1185">Reference proteome</keyword>
<keyword evidence="4" id="KW-0479">Metal-binding</keyword>
<feature type="domain" description="Csd3-like second N-terminal" evidence="9">
    <location>
        <begin position="163"/>
        <end position="283"/>
    </location>
</feature>
<dbReference type="InterPro" id="IPR011055">
    <property type="entry name" value="Dup_hybrid_motif"/>
</dbReference>
<dbReference type="STRING" id="1842532.A7E78_13460"/>
<proteinExistence type="predicted"/>
<keyword evidence="3" id="KW-0645">Protease</keyword>
<dbReference type="Pfam" id="PF19425">
    <property type="entry name" value="Csd3_N2"/>
    <property type="match status" value="1"/>
</dbReference>
<dbReference type="InterPro" id="IPR050570">
    <property type="entry name" value="Cell_wall_metabolism_enzyme"/>
</dbReference>
<dbReference type="AlphaFoldDB" id="A0A1L3GSA4"/>
<evidence type="ECO:0000256" key="1">
    <source>
        <dbReference type="ARBA" id="ARBA00001947"/>
    </source>
</evidence>
<dbReference type="GO" id="GO:0006508">
    <property type="term" value="P:proteolysis"/>
    <property type="evidence" value="ECO:0007669"/>
    <property type="project" value="UniProtKB-KW"/>
</dbReference>
<reference evidence="10 11" key="1">
    <citation type="journal article" date="2017" name="Genome Announc.">
        <title>Complete Genome Sequences of Two Acetylene-Fermenting Pelobacter acetylenicus Strains.</title>
        <authorList>
            <person name="Sutton J.M."/>
            <person name="Baesman S.M."/>
            <person name="Fierst J.L."/>
            <person name="Poret-Peterson A.T."/>
            <person name="Oremland R.S."/>
            <person name="Dunlap D.S."/>
            <person name="Akob D.M."/>
        </authorList>
    </citation>
    <scope>NUCLEOTIDE SEQUENCE [LARGE SCALE GENOMIC DNA]</scope>
    <source>
        <strain evidence="10 11">SFB93</strain>
    </source>
</reference>
<evidence type="ECO:0000256" key="5">
    <source>
        <dbReference type="ARBA" id="ARBA00022801"/>
    </source>
</evidence>
<comment type="subcellular location">
    <subcellularLocation>
        <location evidence="2">Cell envelope</location>
    </subcellularLocation>
</comment>
<dbReference type="GO" id="GO:0030313">
    <property type="term" value="C:cell envelope"/>
    <property type="evidence" value="ECO:0007669"/>
    <property type="project" value="UniProtKB-SubCell"/>
</dbReference>
<feature type="domain" description="M23ase beta-sheet core" evidence="8">
    <location>
        <begin position="296"/>
        <end position="392"/>
    </location>
</feature>
<evidence type="ECO:0000256" key="6">
    <source>
        <dbReference type="ARBA" id="ARBA00022833"/>
    </source>
</evidence>
<evidence type="ECO:0000256" key="3">
    <source>
        <dbReference type="ARBA" id="ARBA00022670"/>
    </source>
</evidence>
<evidence type="ECO:0000313" key="10">
    <source>
        <dbReference type="EMBL" id="APG28750.1"/>
    </source>
</evidence>
<comment type="cofactor">
    <cofactor evidence="1">
        <name>Zn(2+)</name>
        <dbReference type="ChEBI" id="CHEBI:29105"/>
    </cofactor>
</comment>
<evidence type="ECO:0000259" key="8">
    <source>
        <dbReference type="Pfam" id="PF01551"/>
    </source>
</evidence>
<dbReference type="RefSeq" id="WP_072284774.1">
    <property type="nucleotide sequence ID" value="NZ_CP015519.1"/>
</dbReference>
<keyword evidence="7" id="KW-0482">Metalloprotease</keyword>
<keyword evidence="6" id="KW-0862">Zinc</keyword>
<dbReference type="Gene3D" id="2.70.70.10">
    <property type="entry name" value="Glucose Permease (Domain IIA)"/>
    <property type="match status" value="1"/>
</dbReference>
<evidence type="ECO:0000313" key="11">
    <source>
        <dbReference type="Proteomes" id="UP000182517"/>
    </source>
</evidence>
<gene>
    <name evidence="10" type="ORF">A7E78_13460</name>
</gene>
<sequence length="446" mass="49459">MNNDFNPPRTSMVQRTRSNSRFINRRFLLPLLVLLGLGSLLLLSNRQQADLIAQDGGNTIPEISAVPEVKRELVRGAIQPGETITSLLGHIFTPQQIHNLNKQCKEVFPLSKLCAGQDYRLALRDGAFERFEYDIDNEEQLIILQNEEGFDISRTAIPYTVEQQLINGTITSSLFNAVLKSGESETLAINLADIFAWDIDFIRDIQNGDSFQVLVEKRFREGKQAGYGRILAATFANRGETFQAYLFKDGNQRAAYYDEQGKSLRKAFLKAPLSFSRISSGFSLRRFHPITKTWKSHPAIDYAAPTGTPIKAIGDGVISRIGRTKHNGNFIKLRHSNGMQSLYLHMNGFARKMRMGKRVAQGQTIGYVGMTGLATGPHLCFRMYKNGRPINPARLKSTPTAPVSKANMAAFKTAIAPLVAQLGEGIPAATQIAAAKQSEHNETASN</sequence>
<dbReference type="PANTHER" id="PTHR21666">
    <property type="entry name" value="PEPTIDASE-RELATED"/>
    <property type="match status" value="1"/>
</dbReference>
<dbReference type="PANTHER" id="PTHR21666:SF288">
    <property type="entry name" value="CELL DIVISION PROTEIN YTFB"/>
    <property type="match status" value="1"/>
</dbReference>